<organism evidence="2 3">
    <name type="scientific">Candidatus Fimimonas gallinarum</name>
    <dbReference type="NCBI Taxonomy" id="2840821"/>
    <lineage>
        <taxon>Bacteria</taxon>
        <taxon>Pseudomonadati</taxon>
        <taxon>Myxococcota</taxon>
        <taxon>Myxococcia</taxon>
        <taxon>Myxococcales</taxon>
        <taxon>Cystobacterineae</taxon>
        <taxon>Myxococcaceae</taxon>
        <taxon>Myxococcaceae incertae sedis</taxon>
        <taxon>Candidatus Fimimonas</taxon>
    </lineage>
</organism>
<sequence length="408" mass="44895">MKVEKTITRTSGRCINVSASTVTSLRINNQIENTVRVYDKGCIGVEGCLGSADFDKMQKTATDKLQQGIAYPETHDEPRTLSVDVSKQIFAEEEFVDKIKHLVARLAKENPEFIFSNKVILDSTEKTYENSDGAHLFYKGNCLSVGLALQKKGSANIMDEFYDCESDSFDEDAICADIHDKCRAFLTQLPQIQEDEVTVIGNTEPLQYAISHFVADLYFNNASIFNGKLGQKLFSEKLNLTINRDPEKQLNLPFFDAEGVVNDGYTKHIVKNGVLTTLLTCKKSAAQYNTENIGAASAQYNGVPTIGIGGFSVQPTAENLQQLVTGKAVYISVTGGGDMTPSGDISIPVMVAYLVENGKLVGKLPEFAVSCNLFDMLGDGFVGACENGFYRFGKRQYFVYKAKLVNKQ</sequence>
<dbReference type="InterPro" id="IPR045569">
    <property type="entry name" value="Metalloprtase-TldD/E_C"/>
</dbReference>
<protein>
    <recommendedName>
        <fullName evidence="1">Metalloprotease TldD/E C-terminal domain-containing protein</fullName>
    </recommendedName>
</protein>
<dbReference type="Proteomes" id="UP000824200">
    <property type="component" value="Unassembled WGS sequence"/>
</dbReference>
<gene>
    <name evidence="2" type="ORF">IAC95_05085</name>
</gene>
<proteinExistence type="predicted"/>
<dbReference type="Pfam" id="PF19289">
    <property type="entry name" value="PmbA_TldD_3rd"/>
    <property type="match status" value="1"/>
</dbReference>
<evidence type="ECO:0000259" key="1">
    <source>
        <dbReference type="Pfam" id="PF19289"/>
    </source>
</evidence>
<reference evidence="2" key="1">
    <citation type="submission" date="2020-10" db="EMBL/GenBank/DDBJ databases">
        <authorList>
            <person name="Gilroy R."/>
        </authorList>
    </citation>
    <scope>NUCLEOTIDE SEQUENCE</scope>
    <source>
        <strain evidence="2">CHK121-14286</strain>
    </source>
</reference>
<comment type="caution">
    <text evidence="2">The sequence shown here is derived from an EMBL/GenBank/DDBJ whole genome shotgun (WGS) entry which is preliminary data.</text>
</comment>
<dbReference type="PANTHER" id="PTHR43421">
    <property type="entry name" value="METALLOPROTEASE PMBA"/>
    <property type="match status" value="1"/>
</dbReference>
<name>A0A9D1J8B4_9BACT</name>
<evidence type="ECO:0000313" key="2">
    <source>
        <dbReference type="EMBL" id="HIR66233.1"/>
    </source>
</evidence>
<dbReference type="GO" id="GO:0006508">
    <property type="term" value="P:proteolysis"/>
    <property type="evidence" value="ECO:0007669"/>
    <property type="project" value="InterPro"/>
</dbReference>
<dbReference type="InterPro" id="IPR036059">
    <property type="entry name" value="TldD/PmbA_sf"/>
</dbReference>
<dbReference type="EMBL" id="DVHL01000042">
    <property type="protein sequence ID" value="HIR66233.1"/>
    <property type="molecule type" value="Genomic_DNA"/>
</dbReference>
<accession>A0A9D1J8B4</accession>
<dbReference type="GO" id="GO:0005829">
    <property type="term" value="C:cytosol"/>
    <property type="evidence" value="ECO:0007669"/>
    <property type="project" value="TreeGrafter"/>
</dbReference>
<dbReference type="SUPFAM" id="SSF111283">
    <property type="entry name" value="Putative modulator of DNA gyrase, PmbA/TldD"/>
    <property type="match status" value="1"/>
</dbReference>
<evidence type="ECO:0000313" key="3">
    <source>
        <dbReference type="Proteomes" id="UP000824200"/>
    </source>
</evidence>
<dbReference type="AlphaFoldDB" id="A0A9D1J8B4"/>
<feature type="domain" description="Metalloprotease TldD/E C-terminal" evidence="1">
    <location>
        <begin position="208"/>
        <end position="378"/>
    </location>
</feature>
<dbReference type="PANTHER" id="PTHR43421:SF1">
    <property type="entry name" value="METALLOPROTEASE PMBA"/>
    <property type="match status" value="1"/>
</dbReference>
<reference evidence="2" key="2">
    <citation type="journal article" date="2021" name="PeerJ">
        <title>Extensive microbial diversity within the chicken gut microbiome revealed by metagenomics and culture.</title>
        <authorList>
            <person name="Gilroy R."/>
            <person name="Ravi A."/>
            <person name="Getino M."/>
            <person name="Pursley I."/>
            <person name="Horton D.L."/>
            <person name="Alikhan N.F."/>
            <person name="Baker D."/>
            <person name="Gharbi K."/>
            <person name="Hall N."/>
            <person name="Watson M."/>
            <person name="Adriaenssens E.M."/>
            <person name="Foster-Nyarko E."/>
            <person name="Jarju S."/>
            <person name="Secka A."/>
            <person name="Antonio M."/>
            <person name="Oren A."/>
            <person name="Chaudhuri R.R."/>
            <person name="La Ragione R."/>
            <person name="Hildebrand F."/>
            <person name="Pallen M.J."/>
        </authorList>
    </citation>
    <scope>NUCLEOTIDE SEQUENCE</scope>
    <source>
        <strain evidence="2">CHK121-14286</strain>
    </source>
</reference>
<dbReference type="GO" id="GO:0008237">
    <property type="term" value="F:metallopeptidase activity"/>
    <property type="evidence" value="ECO:0007669"/>
    <property type="project" value="InterPro"/>
</dbReference>
<dbReference type="InterPro" id="IPR047657">
    <property type="entry name" value="PmbA"/>
</dbReference>